<accession>A0ABY6HUD9</accession>
<dbReference type="Proteomes" id="UP001208689">
    <property type="component" value="Chromosome"/>
</dbReference>
<protein>
    <submittedName>
        <fullName evidence="2">Uncharacterized protein</fullName>
    </submittedName>
</protein>
<gene>
    <name evidence="2" type="ORF">NEF87_003426</name>
</gene>
<reference evidence="2" key="1">
    <citation type="submission" date="2022-09" db="EMBL/GenBank/DDBJ databases">
        <title>Actin cytoskeleton and complex cell architecture in an #Asgard archaeon.</title>
        <authorList>
            <person name="Ponce Toledo R.I."/>
            <person name="Schleper C."/>
            <person name="Rodrigues Oliveira T."/>
            <person name="Wollweber F."/>
            <person name="Xu J."/>
            <person name="Rittmann S."/>
            <person name="Klingl A."/>
            <person name="Pilhofer M."/>
        </authorList>
    </citation>
    <scope>NUCLEOTIDE SEQUENCE</scope>
    <source>
        <strain evidence="2">B-35</strain>
    </source>
</reference>
<evidence type="ECO:0000313" key="2">
    <source>
        <dbReference type="EMBL" id="UYP47141.1"/>
    </source>
</evidence>
<name>A0ABY6HUD9_9ARCH</name>
<sequence>MKTNPQTILLEKLEHFFTTESNKILSSHEVCQNCKKSCLSSQLKIFRFEFIPLNASRHMLKQLSNRQKQRMLVKNGNTFELNHKDMFVVRIKNLFLNARYQVLCNSCFSIARHQFEWDILVNPSSTDKELKEVIRNLIKKGSNSDILELCELLTPNISNRMRKIPRHVRHIWLLFSYFAKRLFQHPVAQPHVKAWMQKWMGFLAESNFISSQIGISISKSIFAIDDKSLSNHFFSILYSSEMNYFKFFRLNGEMYFNHAISAYLVEFQEESKISPRQMEDTLRGLIAGGNPKQIEILLEKFPQFSKQYQEIIMEDLFFFGFRKNFTPLLDQLLKKVDLVEDPIIKNDLYSIYTKLKKNLSDLETTRQKTLDEQNRMNDLEQKRIKMLHQEWMKKSGPSPNQMASISSELITKVYNPVIEAHIQTYREDLELFFTTHTKPVIAFDNEEFHNRVFCILGVVIYPDLSYSVKLISVDDIYPINDSHRELMDEMKTWLKSFPSSQVISHGTNQAEGQIIKDGGHFQINTQDVLHAAKYFNNHYAHHLKGEGLKHFEKMIEFERKACPVLKHEMSGSTFFNLAEVSMDQLLCEQPLSVCGICHREQDVLLYCLEDAFSSLLIYIIFSNKEPILCKNLGYELLK</sequence>
<proteinExistence type="predicted"/>
<evidence type="ECO:0000313" key="3">
    <source>
        <dbReference type="Proteomes" id="UP001208689"/>
    </source>
</evidence>
<evidence type="ECO:0000256" key="1">
    <source>
        <dbReference type="SAM" id="Coils"/>
    </source>
</evidence>
<feature type="coiled-coil region" evidence="1">
    <location>
        <begin position="352"/>
        <end position="390"/>
    </location>
</feature>
<keyword evidence="3" id="KW-1185">Reference proteome</keyword>
<keyword evidence="1" id="KW-0175">Coiled coil</keyword>
<dbReference type="EMBL" id="CP104013">
    <property type="protein sequence ID" value="UYP47141.1"/>
    <property type="molecule type" value="Genomic_DNA"/>
</dbReference>
<organism evidence="2 3">
    <name type="scientific">Candidatus Lokiarchaeum ossiferum</name>
    <dbReference type="NCBI Taxonomy" id="2951803"/>
    <lineage>
        <taxon>Archaea</taxon>
        <taxon>Promethearchaeati</taxon>
        <taxon>Promethearchaeota</taxon>
        <taxon>Promethearchaeia</taxon>
        <taxon>Promethearchaeales</taxon>
        <taxon>Promethearchaeaceae</taxon>
        <taxon>Candidatus Lokiarchaeum</taxon>
    </lineage>
</organism>